<sequence length="192" mass="22589">MNLPQIESNSSNQENTCRKKFHIPSEWIRNPLLMDLIQHQYTASNNFQEDSFLWMEKTLKDIDLLLENNEVFMTEQLIAETDSIKSLLYGTTPDFVIKKGNGRQKTLIMDIHVGEKDFANDLIKETYRKLEFFADFKIITPYNFGKELKMISPETMWMIFTGIIKLFGRVLLLEGMYEIQEDSSSSRKREQL</sequence>
<reference evidence="1 2" key="1">
    <citation type="journal article" date="2019" name="Sci. Rep.">
        <title>Nanopore sequencing improves the draft genome of the human pathogenic amoeba Naegleria fowleri.</title>
        <authorList>
            <person name="Liechti N."/>
            <person name="Schurch N."/>
            <person name="Bruggmann R."/>
            <person name="Wittwer M."/>
        </authorList>
    </citation>
    <scope>NUCLEOTIDE SEQUENCE [LARGE SCALE GENOMIC DNA]</scope>
    <source>
        <strain evidence="1 2">ATCC 30894</strain>
    </source>
</reference>
<evidence type="ECO:0000313" key="2">
    <source>
        <dbReference type="Proteomes" id="UP000444721"/>
    </source>
</evidence>
<dbReference type="GeneID" id="68114525"/>
<dbReference type="Proteomes" id="UP000444721">
    <property type="component" value="Unassembled WGS sequence"/>
</dbReference>
<dbReference type="AlphaFoldDB" id="A0A6A5BIU1"/>
<dbReference type="OrthoDB" id="530187at2759"/>
<dbReference type="VEuPathDB" id="AmoebaDB:NfTy_010180"/>
<proteinExistence type="predicted"/>
<dbReference type="VEuPathDB" id="AmoebaDB:FDP41_007307"/>
<dbReference type="RefSeq" id="XP_044558633.1">
    <property type="nucleotide sequence ID" value="XM_044711038.1"/>
</dbReference>
<organism evidence="1 2">
    <name type="scientific">Naegleria fowleri</name>
    <name type="common">Brain eating amoeba</name>
    <dbReference type="NCBI Taxonomy" id="5763"/>
    <lineage>
        <taxon>Eukaryota</taxon>
        <taxon>Discoba</taxon>
        <taxon>Heterolobosea</taxon>
        <taxon>Tetramitia</taxon>
        <taxon>Eutetramitia</taxon>
        <taxon>Vahlkampfiidae</taxon>
        <taxon>Naegleria</taxon>
    </lineage>
</organism>
<keyword evidence="2" id="KW-1185">Reference proteome</keyword>
<gene>
    <name evidence="1" type="ORF">FDP41_007307</name>
</gene>
<accession>A0A6A5BIU1</accession>
<dbReference type="VEuPathDB" id="AmoebaDB:NF0100840"/>
<dbReference type="EMBL" id="VFQX01000058">
    <property type="protein sequence ID" value="KAF0973920.1"/>
    <property type="molecule type" value="Genomic_DNA"/>
</dbReference>
<comment type="caution">
    <text evidence="1">The sequence shown here is derived from an EMBL/GenBank/DDBJ whole genome shotgun (WGS) entry which is preliminary data.</text>
</comment>
<protein>
    <submittedName>
        <fullName evidence="1">Uncharacterized protein</fullName>
    </submittedName>
</protein>
<evidence type="ECO:0000313" key="1">
    <source>
        <dbReference type="EMBL" id="KAF0973920.1"/>
    </source>
</evidence>
<name>A0A6A5BIU1_NAEFO</name>